<name>A0A5C3L656_COPMA</name>
<feature type="compositionally biased region" description="Basic and acidic residues" evidence="1">
    <location>
        <begin position="96"/>
        <end position="129"/>
    </location>
</feature>
<protein>
    <submittedName>
        <fullName evidence="2">Uncharacterized protein</fullName>
    </submittedName>
</protein>
<reference evidence="2 3" key="1">
    <citation type="journal article" date="2019" name="Nat. Ecol. Evol.">
        <title>Megaphylogeny resolves global patterns of mushroom evolution.</title>
        <authorList>
            <person name="Varga T."/>
            <person name="Krizsan K."/>
            <person name="Foldi C."/>
            <person name="Dima B."/>
            <person name="Sanchez-Garcia M."/>
            <person name="Sanchez-Ramirez S."/>
            <person name="Szollosi G.J."/>
            <person name="Szarkandi J.G."/>
            <person name="Papp V."/>
            <person name="Albert L."/>
            <person name="Andreopoulos W."/>
            <person name="Angelini C."/>
            <person name="Antonin V."/>
            <person name="Barry K.W."/>
            <person name="Bougher N.L."/>
            <person name="Buchanan P."/>
            <person name="Buyck B."/>
            <person name="Bense V."/>
            <person name="Catcheside P."/>
            <person name="Chovatia M."/>
            <person name="Cooper J."/>
            <person name="Damon W."/>
            <person name="Desjardin D."/>
            <person name="Finy P."/>
            <person name="Geml J."/>
            <person name="Haridas S."/>
            <person name="Hughes K."/>
            <person name="Justo A."/>
            <person name="Karasinski D."/>
            <person name="Kautmanova I."/>
            <person name="Kiss B."/>
            <person name="Kocsube S."/>
            <person name="Kotiranta H."/>
            <person name="LaButti K.M."/>
            <person name="Lechner B.E."/>
            <person name="Liimatainen K."/>
            <person name="Lipzen A."/>
            <person name="Lukacs Z."/>
            <person name="Mihaltcheva S."/>
            <person name="Morgado L.N."/>
            <person name="Niskanen T."/>
            <person name="Noordeloos M.E."/>
            <person name="Ohm R.A."/>
            <person name="Ortiz-Santana B."/>
            <person name="Ovrebo C."/>
            <person name="Racz N."/>
            <person name="Riley R."/>
            <person name="Savchenko A."/>
            <person name="Shiryaev A."/>
            <person name="Soop K."/>
            <person name="Spirin V."/>
            <person name="Szebenyi C."/>
            <person name="Tomsovsky M."/>
            <person name="Tulloss R.E."/>
            <person name="Uehling J."/>
            <person name="Grigoriev I.V."/>
            <person name="Vagvolgyi C."/>
            <person name="Papp T."/>
            <person name="Martin F.M."/>
            <person name="Miettinen O."/>
            <person name="Hibbett D.S."/>
            <person name="Nagy L.G."/>
        </authorList>
    </citation>
    <scope>NUCLEOTIDE SEQUENCE [LARGE SCALE GENOMIC DNA]</scope>
    <source>
        <strain evidence="2 3">CBS 121175</strain>
    </source>
</reference>
<dbReference type="STRING" id="230819.A0A5C3L656"/>
<feature type="compositionally biased region" description="Low complexity" evidence="1">
    <location>
        <begin position="178"/>
        <end position="199"/>
    </location>
</feature>
<evidence type="ECO:0000313" key="3">
    <source>
        <dbReference type="Proteomes" id="UP000307440"/>
    </source>
</evidence>
<proteinExistence type="predicted"/>
<dbReference type="AlphaFoldDB" id="A0A5C3L656"/>
<feature type="region of interest" description="Disordered" evidence="1">
    <location>
        <begin position="92"/>
        <end position="216"/>
    </location>
</feature>
<evidence type="ECO:0000256" key="1">
    <source>
        <dbReference type="SAM" id="MobiDB-lite"/>
    </source>
</evidence>
<sequence>MGVELAQRLNELAQANSEGLLSDDEYRLLRQSAFEQYANGLDVPAEVPAVPIAVIYYGLESPQKKSAKSVPLQAYKPPSADSHPSRLSSFIRRAAGRNDRNAPRDRPSTADGRFHEPSPSETGTRDNKRTLLPRLFQKKPADLPPLRITSPTKPNPHSPQPLPNLPPPPKSPPPTPGRLSTKSSRPSSSSRSTSSQTPLPISPLSPTKFDDPATSRDIRDSIAYTESELERLKEAFDVLEQGVIRRINKQHARRLPATTPTNMNILLEGREWREHRVGPSPSTPSFESSRTLGHRPNALDHVNDGLSVHSGRSGRASLSQSKSIASLPKHPPPSSPLSSLGQAPFLQRKGSISSVCSRGTSFGPRNRLATSVASLSNLSHSASLLPTPPATVRGSSEEDRHYLDELEQETDSNLSELGVIQQRKSEMIARYTQRIEYLRAKLKGAELHEKLLRK</sequence>
<evidence type="ECO:0000313" key="2">
    <source>
        <dbReference type="EMBL" id="TFK28198.1"/>
    </source>
</evidence>
<feature type="region of interest" description="Disordered" evidence="1">
    <location>
        <begin position="272"/>
        <end position="342"/>
    </location>
</feature>
<accession>A0A5C3L656</accession>
<dbReference type="OrthoDB" id="3367070at2759"/>
<organism evidence="2 3">
    <name type="scientific">Coprinopsis marcescibilis</name>
    <name type="common">Agaric fungus</name>
    <name type="synonym">Psathyrella marcescibilis</name>
    <dbReference type="NCBI Taxonomy" id="230819"/>
    <lineage>
        <taxon>Eukaryota</taxon>
        <taxon>Fungi</taxon>
        <taxon>Dikarya</taxon>
        <taxon>Basidiomycota</taxon>
        <taxon>Agaricomycotina</taxon>
        <taxon>Agaricomycetes</taxon>
        <taxon>Agaricomycetidae</taxon>
        <taxon>Agaricales</taxon>
        <taxon>Agaricineae</taxon>
        <taxon>Psathyrellaceae</taxon>
        <taxon>Coprinopsis</taxon>
    </lineage>
</organism>
<gene>
    <name evidence="2" type="ORF">FA15DRAFT_665694</name>
</gene>
<dbReference type="Proteomes" id="UP000307440">
    <property type="component" value="Unassembled WGS sequence"/>
</dbReference>
<keyword evidence="3" id="KW-1185">Reference proteome</keyword>
<feature type="compositionally biased region" description="Pro residues" evidence="1">
    <location>
        <begin position="153"/>
        <end position="176"/>
    </location>
</feature>
<dbReference type="EMBL" id="ML210158">
    <property type="protein sequence ID" value="TFK28198.1"/>
    <property type="molecule type" value="Genomic_DNA"/>
</dbReference>